<dbReference type="AlphaFoldDB" id="A0A392TBI8"/>
<feature type="non-terminal residue" evidence="1">
    <location>
        <position position="53"/>
    </location>
</feature>
<dbReference type="Proteomes" id="UP000265520">
    <property type="component" value="Unassembled WGS sequence"/>
</dbReference>
<protein>
    <submittedName>
        <fullName evidence="1">Uncharacterized protein</fullName>
    </submittedName>
</protein>
<sequence>MGVERKEDEVDRWQWGGESFTVKNAYQSLIEGEGEDTNWAGDVWSPLIPSRLS</sequence>
<reference evidence="1 2" key="1">
    <citation type="journal article" date="2018" name="Front. Plant Sci.">
        <title>Red Clover (Trifolium pratense) and Zigzag Clover (T. medium) - A Picture of Genomic Similarities and Differences.</title>
        <authorList>
            <person name="Dluhosova J."/>
            <person name="Istvanek J."/>
            <person name="Nedelnik J."/>
            <person name="Repkova J."/>
        </authorList>
    </citation>
    <scope>NUCLEOTIDE SEQUENCE [LARGE SCALE GENOMIC DNA]</scope>
    <source>
        <strain evidence="2">cv. 10/8</strain>
        <tissue evidence="1">Leaf</tissue>
    </source>
</reference>
<proteinExistence type="predicted"/>
<keyword evidence="2" id="KW-1185">Reference proteome</keyword>
<accession>A0A392TBI8</accession>
<comment type="caution">
    <text evidence="1">The sequence shown here is derived from an EMBL/GenBank/DDBJ whole genome shotgun (WGS) entry which is preliminary data.</text>
</comment>
<name>A0A392TBI8_9FABA</name>
<evidence type="ECO:0000313" key="2">
    <source>
        <dbReference type="Proteomes" id="UP000265520"/>
    </source>
</evidence>
<dbReference type="EMBL" id="LXQA010547402">
    <property type="protein sequence ID" value="MCI58513.1"/>
    <property type="molecule type" value="Genomic_DNA"/>
</dbReference>
<evidence type="ECO:0000313" key="1">
    <source>
        <dbReference type="EMBL" id="MCI58513.1"/>
    </source>
</evidence>
<organism evidence="1 2">
    <name type="scientific">Trifolium medium</name>
    <dbReference type="NCBI Taxonomy" id="97028"/>
    <lineage>
        <taxon>Eukaryota</taxon>
        <taxon>Viridiplantae</taxon>
        <taxon>Streptophyta</taxon>
        <taxon>Embryophyta</taxon>
        <taxon>Tracheophyta</taxon>
        <taxon>Spermatophyta</taxon>
        <taxon>Magnoliopsida</taxon>
        <taxon>eudicotyledons</taxon>
        <taxon>Gunneridae</taxon>
        <taxon>Pentapetalae</taxon>
        <taxon>rosids</taxon>
        <taxon>fabids</taxon>
        <taxon>Fabales</taxon>
        <taxon>Fabaceae</taxon>
        <taxon>Papilionoideae</taxon>
        <taxon>50 kb inversion clade</taxon>
        <taxon>NPAAA clade</taxon>
        <taxon>Hologalegina</taxon>
        <taxon>IRL clade</taxon>
        <taxon>Trifolieae</taxon>
        <taxon>Trifolium</taxon>
    </lineage>
</organism>